<dbReference type="PANTHER" id="PTHR36925">
    <property type="entry name" value="COBALT-PRECORRIN-6A REDUCTASE"/>
    <property type="match status" value="1"/>
</dbReference>
<dbReference type="InterPro" id="IPR003723">
    <property type="entry name" value="Precorrin-6x_reduct"/>
</dbReference>
<name>A0A1I5ASP3_9HYPH</name>
<dbReference type="GO" id="GO:0009236">
    <property type="term" value="P:cobalamin biosynthetic process"/>
    <property type="evidence" value="ECO:0007669"/>
    <property type="project" value="UniProtKB-UniPathway"/>
</dbReference>
<dbReference type="UniPathway" id="UPA00148"/>
<keyword evidence="2" id="KW-0169">Cobalamin biosynthesis</keyword>
<dbReference type="GO" id="GO:0016994">
    <property type="term" value="F:precorrin-6A reductase activity"/>
    <property type="evidence" value="ECO:0007669"/>
    <property type="project" value="InterPro"/>
</dbReference>
<dbReference type="PANTHER" id="PTHR36925:SF1">
    <property type="entry name" value="COBALT-PRECORRIN-6A REDUCTASE"/>
    <property type="match status" value="1"/>
</dbReference>
<comment type="pathway">
    <text evidence="1">Cofactor biosynthesis; adenosylcobalamin biosynthesis.</text>
</comment>
<organism evidence="5 6">
    <name type="scientific">Cohaesibacter marisflavi</name>
    <dbReference type="NCBI Taxonomy" id="655353"/>
    <lineage>
        <taxon>Bacteria</taxon>
        <taxon>Pseudomonadati</taxon>
        <taxon>Pseudomonadota</taxon>
        <taxon>Alphaproteobacteria</taxon>
        <taxon>Hyphomicrobiales</taxon>
        <taxon>Cohaesibacteraceae</taxon>
    </lineage>
</organism>
<proteinExistence type="predicted"/>
<evidence type="ECO:0000313" key="5">
    <source>
        <dbReference type="EMBL" id="SFN65451.1"/>
    </source>
</evidence>
<keyword evidence="3" id="KW-0560">Oxidoreductase</keyword>
<evidence type="ECO:0000256" key="1">
    <source>
        <dbReference type="ARBA" id="ARBA00004953"/>
    </source>
</evidence>
<gene>
    <name evidence="5" type="ORF">SAMN04488056_101598</name>
</gene>
<feature type="compositionally biased region" description="Polar residues" evidence="4">
    <location>
        <begin position="264"/>
        <end position="273"/>
    </location>
</feature>
<dbReference type="Proteomes" id="UP000199236">
    <property type="component" value="Unassembled WGS sequence"/>
</dbReference>
<feature type="region of interest" description="Disordered" evidence="4">
    <location>
        <begin position="252"/>
        <end position="273"/>
    </location>
</feature>
<evidence type="ECO:0000256" key="4">
    <source>
        <dbReference type="SAM" id="MobiDB-lite"/>
    </source>
</evidence>
<reference evidence="5 6" key="1">
    <citation type="submission" date="2016-10" db="EMBL/GenBank/DDBJ databases">
        <authorList>
            <person name="de Groot N.N."/>
        </authorList>
    </citation>
    <scope>NUCLEOTIDE SEQUENCE [LARGE SCALE GENOMIC DNA]</scope>
    <source>
        <strain evidence="5 6">CGMCC 1.9157</strain>
    </source>
</reference>
<accession>A0A1I5ASP3</accession>
<dbReference type="STRING" id="655353.SAMN04488056_101598"/>
<evidence type="ECO:0000256" key="3">
    <source>
        <dbReference type="ARBA" id="ARBA00023002"/>
    </source>
</evidence>
<protein>
    <submittedName>
        <fullName evidence="5">Precorrin-6A/cobalt-precorrin-6A reductase</fullName>
    </submittedName>
</protein>
<dbReference type="AlphaFoldDB" id="A0A1I5ASP3"/>
<dbReference type="Pfam" id="PF02571">
    <property type="entry name" value="CbiJ"/>
    <property type="match status" value="1"/>
</dbReference>
<evidence type="ECO:0000256" key="2">
    <source>
        <dbReference type="ARBA" id="ARBA00022573"/>
    </source>
</evidence>
<evidence type="ECO:0000313" key="6">
    <source>
        <dbReference type="Proteomes" id="UP000199236"/>
    </source>
</evidence>
<dbReference type="EMBL" id="FOVR01000001">
    <property type="protein sequence ID" value="SFN65451.1"/>
    <property type="molecule type" value="Genomic_DNA"/>
</dbReference>
<dbReference type="RefSeq" id="WP_090068654.1">
    <property type="nucleotide sequence ID" value="NZ_FOVR01000001.1"/>
</dbReference>
<dbReference type="OrthoDB" id="5183775at2"/>
<sequence>MTKQRHILLLGGTAEARELLETVIKSTEHDVTYSLAGVLGSKAEEVLRSRMGFDSDHFQFRMGGFGGPKGLHSYMQDHGIDLLIDATHPYATAISRNAVEASKSAGVPLARFVRHEWAETGEDEWTVVKTLTEAAAALPSGVTAFLSVGRQSIAPFASRKDCNFVIRSIAEAEEQMFHSATFIQGMPGRSMEEEMSLFLDYDIDYLVTKNSGAGKASHKILAARELHIPVIMVKRPHLPESPEFSELDPILKWIDGEPDAPQDGATQSQSDPE</sequence>
<keyword evidence="6" id="KW-1185">Reference proteome</keyword>
<dbReference type="PROSITE" id="PS51014">
    <property type="entry name" value="COBK_CBIJ"/>
    <property type="match status" value="1"/>
</dbReference>